<protein>
    <recommendedName>
        <fullName evidence="7">NADH-quinone oxidoreductase subunit K</fullName>
        <ecNumber evidence="7">7.1.1.-</ecNumber>
    </recommendedName>
    <alternativeName>
        <fullName evidence="7">NADH dehydrogenase I subunit K</fullName>
    </alternativeName>
    <alternativeName>
        <fullName evidence="7">NDH-1 subunit K</fullName>
    </alternativeName>
</protein>
<dbReference type="PANTHER" id="PTHR11434:SF16">
    <property type="entry name" value="NADH-UBIQUINONE OXIDOREDUCTASE CHAIN 4L"/>
    <property type="match status" value="1"/>
</dbReference>
<keyword evidence="6 7" id="KW-0472">Membrane</keyword>
<feature type="transmembrane region" description="Helical" evidence="7">
    <location>
        <begin position="61"/>
        <end position="85"/>
    </location>
</feature>
<dbReference type="NCBIfam" id="NF004320">
    <property type="entry name" value="PRK05715.1-2"/>
    <property type="match status" value="1"/>
</dbReference>
<evidence type="ECO:0000256" key="1">
    <source>
        <dbReference type="ARBA" id="ARBA00004141"/>
    </source>
</evidence>
<evidence type="ECO:0000256" key="6">
    <source>
        <dbReference type="ARBA" id="ARBA00023136"/>
    </source>
</evidence>
<dbReference type="RefSeq" id="WP_344459556.1">
    <property type="nucleotide sequence ID" value="NZ_BAAANT010000001.1"/>
</dbReference>
<proteinExistence type="inferred from homology"/>
<dbReference type="Pfam" id="PF00420">
    <property type="entry name" value="Oxidored_q2"/>
    <property type="match status" value="1"/>
</dbReference>
<gene>
    <name evidence="9" type="primary">nuoK_1</name>
    <name evidence="7" type="synonym">nuoK</name>
    <name evidence="9" type="ORF">GCM10009760_01430</name>
</gene>
<dbReference type="InterPro" id="IPR039428">
    <property type="entry name" value="NUOK/Mnh_C1-like"/>
</dbReference>
<comment type="function">
    <text evidence="7">NDH-1 shuttles electrons from NADH, via FMN and iron-sulfur (Fe-S) centers, to quinones in the respiratory chain. The immediate electron acceptor for the enzyme in this species is believed to be a menaquinone. Couples the redox reaction to proton translocation (for every two electrons transferred, four hydrogen ions are translocated across the cytoplasmic membrane), and thus conserves the redox energy in a proton gradient.</text>
</comment>
<evidence type="ECO:0000256" key="7">
    <source>
        <dbReference type="HAMAP-Rule" id="MF_01456"/>
    </source>
</evidence>
<comment type="subunit">
    <text evidence="7">NDH-1 is composed of 14 different subunits. Subunits NuoA, H, J, K, L, M, N constitute the membrane sector of the complex.</text>
</comment>
<evidence type="ECO:0000256" key="3">
    <source>
        <dbReference type="ARBA" id="ARBA00022448"/>
    </source>
</evidence>
<accession>A0ABP5KET1</accession>
<dbReference type="EMBL" id="BAAANT010000001">
    <property type="protein sequence ID" value="GAA2129790.1"/>
    <property type="molecule type" value="Genomic_DNA"/>
</dbReference>
<evidence type="ECO:0000256" key="5">
    <source>
        <dbReference type="ARBA" id="ARBA00022989"/>
    </source>
</evidence>
<sequence>MHLVYPAVLAALLFCVGVYGVLARRNTVLVLMSVELMLNAVNLNLVAFDAWLRDSLHAGQALTLFTITVAAAEIGLGLAVVLLVFRTKGTADIDRITALGDPSEDAPAGAEPEKGQAAA</sequence>
<feature type="region of interest" description="Disordered" evidence="8">
    <location>
        <begin position="98"/>
        <end position="119"/>
    </location>
</feature>
<dbReference type="HAMAP" id="MF_01456">
    <property type="entry name" value="NDH1_NuoK"/>
    <property type="match status" value="1"/>
</dbReference>
<keyword evidence="5 7" id="KW-1133">Transmembrane helix</keyword>
<organism evidence="9 10">
    <name type="scientific">Kitasatospora kazusensis</name>
    <dbReference type="NCBI Taxonomy" id="407974"/>
    <lineage>
        <taxon>Bacteria</taxon>
        <taxon>Bacillati</taxon>
        <taxon>Actinomycetota</taxon>
        <taxon>Actinomycetes</taxon>
        <taxon>Kitasatosporales</taxon>
        <taxon>Streptomycetaceae</taxon>
        <taxon>Kitasatospora</taxon>
    </lineage>
</organism>
<evidence type="ECO:0000256" key="2">
    <source>
        <dbReference type="ARBA" id="ARBA00010519"/>
    </source>
</evidence>
<name>A0ABP5KET1_9ACTN</name>
<evidence type="ECO:0000256" key="8">
    <source>
        <dbReference type="SAM" id="MobiDB-lite"/>
    </source>
</evidence>
<dbReference type="Proteomes" id="UP001422759">
    <property type="component" value="Unassembled WGS sequence"/>
</dbReference>
<evidence type="ECO:0000313" key="10">
    <source>
        <dbReference type="Proteomes" id="UP001422759"/>
    </source>
</evidence>
<evidence type="ECO:0000313" key="9">
    <source>
        <dbReference type="EMBL" id="GAA2129790.1"/>
    </source>
</evidence>
<dbReference type="EC" id="7.1.1.-" evidence="7"/>
<keyword evidence="4 7" id="KW-0812">Transmembrane</keyword>
<evidence type="ECO:0000256" key="4">
    <source>
        <dbReference type="ARBA" id="ARBA00022692"/>
    </source>
</evidence>
<comment type="caution">
    <text evidence="9">The sequence shown here is derived from an EMBL/GenBank/DDBJ whole genome shotgun (WGS) entry which is preliminary data.</text>
</comment>
<keyword evidence="7" id="KW-0874">Quinone</keyword>
<comment type="subcellular location">
    <subcellularLocation>
        <location evidence="7">Cell membrane</location>
        <topology evidence="7">Multi-pass membrane protein</topology>
    </subcellularLocation>
    <subcellularLocation>
        <location evidence="1">Membrane</location>
        <topology evidence="1">Multi-pass membrane protein</topology>
    </subcellularLocation>
</comment>
<dbReference type="InterPro" id="IPR001133">
    <property type="entry name" value="NADH_UbQ_OxRdtase_chain4L/K"/>
</dbReference>
<comment type="catalytic activity">
    <reaction evidence="7">
        <text>a quinone + NADH + 5 H(+)(in) = a quinol + NAD(+) + 4 H(+)(out)</text>
        <dbReference type="Rhea" id="RHEA:57888"/>
        <dbReference type="ChEBI" id="CHEBI:15378"/>
        <dbReference type="ChEBI" id="CHEBI:24646"/>
        <dbReference type="ChEBI" id="CHEBI:57540"/>
        <dbReference type="ChEBI" id="CHEBI:57945"/>
        <dbReference type="ChEBI" id="CHEBI:132124"/>
    </reaction>
</comment>
<dbReference type="Gene3D" id="1.10.287.3510">
    <property type="match status" value="1"/>
</dbReference>
<comment type="caution">
    <text evidence="7">Lacks conserved residue(s) required for the propagation of feature annotation.</text>
</comment>
<comment type="similarity">
    <text evidence="2 7">Belongs to the complex I subunit 4L family.</text>
</comment>
<keyword evidence="7" id="KW-1278">Translocase</keyword>
<reference evidence="10" key="1">
    <citation type="journal article" date="2019" name="Int. J. Syst. Evol. Microbiol.">
        <title>The Global Catalogue of Microorganisms (GCM) 10K type strain sequencing project: providing services to taxonomists for standard genome sequencing and annotation.</title>
        <authorList>
            <consortium name="The Broad Institute Genomics Platform"/>
            <consortium name="The Broad Institute Genome Sequencing Center for Infectious Disease"/>
            <person name="Wu L."/>
            <person name="Ma J."/>
        </authorList>
    </citation>
    <scope>NUCLEOTIDE SEQUENCE [LARGE SCALE GENOMIC DNA]</scope>
    <source>
        <strain evidence="10">JCM 14560</strain>
    </source>
</reference>
<keyword evidence="7" id="KW-0520">NAD</keyword>
<keyword evidence="3 7" id="KW-0813">Transport</keyword>
<keyword evidence="10" id="KW-1185">Reference proteome</keyword>
<keyword evidence="7" id="KW-1003">Cell membrane</keyword>
<dbReference type="PANTHER" id="PTHR11434">
    <property type="entry name" value="NADH-UBIQUINONE OXIDOREDUCTASE SUBUNIT ND4L"/>
    <property type="match status" value="1"/>
</dbReference>